<evidence type="ECO:0000313" key="1">
    <source>
        <dbReference type="EMBL" id="KAG5388868.1"/>
    </source>
</evidence>
<dbReference type="Proteomes" id="UP000823674">
    <property type="component" value="Chromosome A08"/>
</dbReference>
<comment type="caution">
    <text evidence="1">The sequence shown here is derived from an EMBL/GenBank/DDBJ whole genome shotgun (WGS) entry which is preliminary data.</text>
</comment>
<organism evidence="1 2">
    <name type="scientific">Brassica rapa subsp. trilocularis</name>
    <dbReference type="NCBI Taxonomy" id="1813537"/>
    <lineage>
        <taxon>Eukaryota</taxon>
        <taxon>Viridiplantae</taxon>
        <taxon>Streptophyta</taxon>
        <taxon>Embryophyta</taxon>
        <taxon>Tracheophyta</taxon>
        <taxon>Spermatophyta</taxon>
        <taxon>Magnoliopsida</taxon>
        <taxon>eudicotyledons</taxon>
        <taxon>Gunneridae</taxon>
        <taxon>Pentapetalae</taxon>
        <taxon>rosids</taxon>
        <taxon>malvids</taxon>
        <taxon>Brassicales</taxon>
        <taxon>Brassicaceae</taxon>
        <taxon>Brassiceae</taxon>
        <taxon>Brassica</taxon>
    </lineage>
</organism>
<dbReference type="EMBL" id="JADBGQ010000007">
    <property type="protein sequence ID" value="KAG5388868.1"/>
    <property type="molecule type" value="Genomic_DNA"/>
</dbReference>
<keyword evidence="2" id="KW-1185">Reference proteome</keyword>
<name>A0ABQ7LQN0_BRACM</name>
<reference evidence="1 2" key="1">
    <citation type="submission" date="2021-03" db="EMBL/GenBank/DDBJ databases">
        <authorList>
            <person name="King G.J."/>
            <person name="Bancroft I."/>
            <person name="Baten A."/>
            <person name="Bloomfield J."/>
            <person name="Borpatragohain P."/>
            <person name="He Z."/>
            <person name="Irish N."/>
            <person name="Irwin J."/>
            <person name="Liu K."/>
            <person name="Mauleon R.P."/>
            <person name="Moore J."/>
            <person name="Morris R."/>
            <person name="Ostergaard L."/>
            <person name="Wang B."/>
            <person name="Wells R."/>
        </authorList>
    </citation>
    <scope>NUCLEOTIDE SEQUENCE [LARGE SCALE GENOMIC DNA]</scope>
    <source>
        <strain evidence="1">R-o-18</strain>
        <tissue evidence="1">Leaf</tissue>
    </source>
</reference>
<proteinExistence type="predicted"/>
<evidence type="ECO:0000313" key="2">
    <source>
        <dbReference type="Proteomes" id="UP000823674"/>
    </source>
</evidence>
<sequence length="63" mass="7183">MAFRNAKVSAARGDATEEAVAEKSLFLERKKDKSDLFHNGKEDECDLSQAKEEVVEAFWYNTK</sequence>
<accession>A0ABQ7LQN0</accession>
<protein>
    <submittedName>
        <fullName evidence="1">Uncharacterized protein</fullName>
    </submittedName>
</protein>
<gene>
    <name evidence="1" type="primary">A08g505580.1_BraROA</name>
    <name evidence="1" type="ORF">IGI04_030409</name>
</gene>